<dbReference type="STRING" id="1121391.SAMN02745206_01585"/>
<dbReference type="RefSeq" id="WP_084076304.1">
    <property type="nucleotide sequence ID" value="NZ_FQVB01000013.1"/>
</dbReference>
<dbReference type="PANTHER" id="PTHR30348:SF4">
    <property type="entry name" value="DUF72 DOMAIN-CONTAINING PROTEIN"/>
    <property type="match status" value="1"/>
</dbReference>
<dbReference type="OrthoDB" id="9780310at2"/>
<dbReference type="InterPro" id="IPR036520">
    <property type="entry name" value="UPF0759_sf"/>
</dbReference>
<evidence type="ECO:0000313" key="2">
    <source>
        <dbReference type="EMBL" id="SHF23466.1"/>
    </source>
</evidence>
<sequence length="385" mass="43747">MVGKEKDGGRQGPVQGNPSSTLAGGGRGPIPSRQQDRAPSGADASLFSHPEKVREAASRFFFRDIHPRLFVGTASDRYGGWIHQIYTPERYEGRIRQRVQRVGGTSFTSQVLPVDSVREYFEHFSVLELDFTFYSPLADPQGRPTRTHRTLEEYAEHLPEGARVLLKVPQLVTARRMWRGRSFRENPSYLSAELFTQGFYQPALDLLGDKIRGFIFEQEYQKKAERPHAGAFALELDRFFSAVPRDTRYHLELRTEALLTPEVFGALAKHGVEGVLSHWTWLPPLLVQFRKRNRHFTGRSGELIIRLMTPRGVRYEEAYAKAHPFDRLVPGMALPRMFEETAAIVRTALDRQKTVYVVINNRAGGNAPLLARQLVFTLLKGTGDE</sequence>
<dbReference type="Proteomes" id="UP000184076">
    <property type="component" value="Unassembled WGS sequence"/>
</dbReference>
<dbReference type="PANTHER" id="PTHR30348">
    <property type="entry name" value="UNCHARACTERIZED PROTEIN YECE"/>
    <property type="match status" value="1"/>
</dbReference>
<dbReference type="Pfam" id="PF01904">
    <property type="entry name" value="DUF72"/>
    <property type="match status" value="1"/>
</dbReference>
<gene>
    <name evidence="2" type="ORF">SAMN02745206_01585</name>
</gene>
<dbReference type="Gene3D" id="3.20.20.410">
    <property type="entry name" value="Protein of unknown function UPF0759"/>
    <property type="match status" value="1"/>
</dbReference>
<keyword evidence="3" id="KW-1185">Reference proteome</keyword>
<proteinExistence type="predicted"/>
<reference evidence="3" key="1">
    <citation type="submission" date="2016-11" db="EMBL/GenBank/DDBJ databases">
        <authorList>
            <person name="Varghese N."/>
            <person name="Submissions S."/>
        </authorList>
    </citation>
    <scope>NUCLEOTIDE SEQUENCE [LARGE SCALE GENOMIC DNA]</scope>
    <source>
        <strain evidence="3">DSM 9756</strain>
    </source>
</reference>
<name>A0A1M5A0Q0_9BACT</name>
<feature type="region of interest" description="Disordered" evidence="1">
    <location>
        <begin position="1"/>
        <end position="46"/>
    </location>
</feature>
<organism evidence="2 3">
    <name type="scientific">Desulfacinum infernum DSM 9756</name>
    <dbReference type="NCBI Taxonomy" id="1121391"/>
    <lineage>
        <taxon>Bacteria</taxon>
        <taxon>Pseudomonadati</taxon>
        <taxon>Thermodesulfobacteriota</taxon>
        <taxon>Syntrophobacteria</taxon>
        <taxon>Syntrophobacterales</taxon>
        <taxon>Syntrophobacteraceae</taxon>
        <taxon>Desulfacinum</taxon>
    </lineage>
</organism>
<evidence type="ECO:0000313" key="3">
    <source>
        <dbReference type="Proteomes" id="UP000184076"/>
    </source>
</evidence>
<accession>A0A1M5A0Q0</accession>
<protein>
    <submittedName>
        <fullName evidence="2">Uncharacterized conserved protein YecE, DUF72 family</fullName>
    </submittedName>
</protein>
<dbReference type="EMBL" id="FQVB01000013">
    <property type="protein sequence ID" value="SHF23466.1"/>
    <property type="molecule type" value="Genomic_DNA"/>
</dbReference>
<dbReference type="AlphaFoldDB" id="A0A1M5A0Q0"/>
<dbReference type="InterPro" id="IPR002763">
    <property type="entry name" value="DUF72"/>
</dbReference>
<evidence type="ECO:0000256" key="1">
    <source>
        <dbReference type="SAM" id="MobiDB-lite"/>
    </source>
</evidence>
<dbReference type="SUPFAM" id="SSF117396">
    <property type="entry name" value="TM1631-like"/>
    <property type="match status" value="1"/>
</dbReference>